<dbReference type="Gene3D" id="2.170.300.10">
    <property type="entry name" value="Tie2 ligand-binding domain superfamily"/>
    <property type="match status" value="1"/>
</dbReference>
<feature type="region of interest" description="Disordered" evidence="2">
    <location>
        <begin position="481"/>
        <end position="516"/>
    </location>
</feature>
<evidence type="ECO:0000256" key="3">
    <source>
        <dbReference type="SAM" id="Phobius"/>
    </source>
</evidence>
<feature type="domain" description="EGF-like" evidence="4">
    <location>
        <begin position="258"/>
        <end position="306"/>
    </location>
</feature>
<dbReference type="KEGG" id="cvn:111112776"/>
<dbReference type="Proteomes" id="UP000694844">
    <property type="component" value="Chromosome 9"/>
</dbReference>
<evidence type="ECO:0000256" key="1">
    <source>
        <dbReference type="ARBA" id="ARBA00022536"/>
    </source>
</evidence>
<dbReference type="InterPro" id="IPR042635">
    <property type="entry name" value="MEGF10/SREC1/2-like"/>
</dbReference>
<proteinExistence type="predicted"/>
<dbReference type="SUPFAM" id="SSF49785">
    <property type="entry name" value="Galactose-binding domain-like"/>
    <property type="match status" value="1"/>
</dbReference>
<accession>A0A8B8BTU4</accession>
<dbReference type="InterPro" id="IPR009030">
    <property type="entry name" value="Growth_fac_rcpt_cys_sf"/>
</dbReference>
<name>A0A8B8BTU4_CRAVI</name>
<dbReference type="OrthoDB" id="10252017at2759"/>
<sequence length="516" mass="58276">MRELGSVRYFMKKHIRTKEFEEEMWIVIIIGVSFNSNHVVALENMALRKPVWEDHPRISETYWRGDKAVDGRYTDRSASGGQCVISASEAETATWRVDLGGVVSISHINIYYRTENQPRPTIFTSRMAGFFLYVSNTTSKEDGNLCFHEIQRVNGTPSEDQRINCSVQGRYVFYYNERRPDVRYPSYYSNFTYYELCELEVYGCSGVGYYGPSCNILCPSNCQERRCDINTGHCLGCLPGYHGRICDQICDRQTYGLECSQSCGNCSNRETCHHINGTCLHGCNEGVVGMYCLTECNPGYYGRDCMYQCSENCNVTRRCNRFTGECVGGCKAGWTGTTCDQECGSGYFGPDCKNECGHCLNTSQCHRGNGTCLTGCSAGYIGNFCTEKCPSWSFGMNCLQRCDTYCSGNASCNHITGICNKGCKQGWNGPLCYKERKQNTTSSNDNILVISVVVPIFIVLCGSILNFIFWKRKNAKDIERQIDEPPAKEDKTKTIEISEQYTDLHEMEDANPYEDL</sequence>
<dbReference type="GeneID" id="111112776"/>
<dbReference type="SUPFAM" id="SSF57184">
    <property type="entry name" value="Growth factor receptor domain"/>
    <property type="match status" value="1"/>
</dbReference>
<dbReference type="RefSeq" id="XP_022306269.1">
    <property type="nucleotide sequence ID" value="XM_022450561.1"/>
</dbReference>
<feature type="domain" description="EGF-like" evidence="4">
    <location>
        <begin position="217"/>
        <end position="247"/>
    </location>
</feature>
<dbReference type="SMART" id="SM00181">
    <property type="entry name" value="EGF"/>
    <property type="match status" value="5"/>
</dbReference>
<dbReference type="AlphaFoldDB" id="A0A8B8BTU4"/>
<keyword evidence="5" id="KW-1185">Reference proteome</keyword>
<evidence type="ECO:0000259" key="4">
    <source>
        <dbReference type="SMART" id="SM00181"/>
    </source>
</evidence>
<dbReference type="PANTHER" id="PTHR24043:SF8">
    <property type="entry name" value="EGF-LIKE DOMAIN-CONTAINING PROTEIN"/>
    <property type="match status" value="1"/>
</dbReference>
<dbReference type="InterPro" id="IPR000742">
    <property type="entry name" value="EGF"/>
</dbReference>
<feature type="domain" description="EGF-like" evidence="4">
    <location>
        <begin position="401"/>
        <end position="433"/>
    </location>
</feature>
<dbReference type="GO" id="GO:0005044">
    <property type="term" value="F:scavenger receptor activity"/>
    <property type="evidence" value="ECO:0007669"/>
    <property type="project" value="InterPro"/>
</dbReference>
<gene>
    <name evidence="6" type="primary">LOC111112776</name>
</gene>
<feature type="domain" description="EGF-like" evidence="4">
    <location>
        <begin position="351"/>
        <end position="386"/>
    </location>
</feature>
<feature type="transmembrane region" description="Helical" evidence="3">
    <location>
        <begin position="447"/>
        <end position="470"/>
    </location>
</feature>
<dbReference type="PANTHER" id="PTHR24043">
    <property type="entry name" value="SCAVENGER RECEPTOR CLASS F"/>
    <property type="match status" value="1"/>
</dbReference>
<keyword evidence="3" id="KW-0472">Membrane</keyword>
<keyword evidence="1" id="KW-0245">EGF-like domain</keyword>
<keyword evidence="3" id="KW-1133">Transmembrane helix</keyword>
<feature type="compositionally biased region" description="Basic and acidic residues" evidence="2">
    <location>
        <begin position="481"/>
        <end position="508"/>
    </location>
</feature>
<dbReference type="Pfam" id="PF22633">
    <property type="entry name" value="F5_F8_type_C_2"/>
    <property type="match status" value="1"/>
</dbReference>
<dbReference type="InterPro" id="IPR008979">
    <property type="entry name" value="Galactose-bd-like_sf"/>
</dbReference>
<keyword evidence="3" id="KW-0812">Transmembrane</keyword>
<evidence type="ECO:0000313" key="6">
    <source>
        <dbReference type="RefSeq" id="XP_022306269.1"/>
    </source>
</evidence>
<evidence type="ECO:0000256" key="2">
    <source>
        <dbReference type="SAM" id="MobiDB-lite"/>
    </source>
</evidence>
<reference evidence="6" key="1">
    <citation type="submission" date="2025-08" db="UniProtKB">
        <authorList>
            <consortium name="RefSeq"/>
        </authorList>
    </citation>
    <scope>IDENTIFICATION</scope>
    <source>
        <tissue evidence="6">Whole sample</tissue>
    </source>
</reference>
<evidence type="ECO:0000313" key="5">
    <source>
        <dbReference type="Proteomes" id="UP000694844"/>
    </source>
</evidence>
<feature type="domain" description="EGF-like" evidence="4">
    <location>
        <begin position="308"/>
        <end position="340"/>
    </location>
</feature>
<dbReference type="Gene3D" id="2.60.120.260">
    <property type="entry name" value="Galactose-binding domain-like"/>
    <property type="match status" value="1"/>
</dbReference>
<organism evidence="5 6">
    <name type="scientific">Crassostrea virginica</name>
    <name type="common">Eastern oyster</name>
    <dbReference type="NCBI Taxonomy" id="6565"/>
    <lineage>
        <taxon>Eukaryota</taxon>
        <taxon>Metazoa</taxon>
        <taxon>Spiralia</taxon>
        <taxon>Lophotrochozoa</taxon>
        <taxon>Mollusca</taxon>
        <taxon>Bivalvia</taxon>
        <taxon>Autobranchia</taxon>
        <taxon>Pteriomorphia</taxon>
        <taxon>Ostreida</taxon>
        <taxon>Ostreoidea</taxon>
        <taxon>Ostreidae</taxon>
        <taxon>Crassostrea</taxon>
    </lineage>
</organism>
<protein>
    <submittedName>
        <fullName evidence="6">Multiple epidermal growth factor-like domains protein 6</fullName>
    </submittedName>
</protein>